<keyword evidence="7 9" id="KW-0802">TPR repeat</keyword>
<evidence type="ECO:0000256" key="7">
    <source>
        <dbReference type="ARBA" id="ARBA00022803"/>
    </source>
</evidence>
<dbReference type="PANTHER" id="PTHR43019">
    <property type="entry name" value="SERINE ENDOPROTEASE DEGS"/>
    <property type="match status" value="1"/>
</dbReference>
<dbReference type="InterPro" id="IPR019734">
    <property type="entry name" value="TPR_rpt"/>
</dbReference>
<dbReference type="SMART" id="SM00028">
    <property type="entry name" value="TPR"/>
    <property type="match status" value="1"/>
</dbReference>
<dbReference type="STRING" id="582744.Msip34_1262"/>
<accession>C6XD83</accession>
<evidence type="ECO:0000256" key="2">
    <source>
        <dbReference type="ARBA" id="ARBA00008764"/>
    </source>
</evidence>
<evidence type="ECO:0000256" key="9">
    <source>
        <dbReference type="PROSITE-ProRule" id="PRU00339"/>
    </source>
</evidence>
<keyword evidence="5" id="KW-0677">Repeat</keyword>
<dbReference type="Gene3D" id="1.25.40.10">
    <property type="entry name" value="Tetratricopeptide repeat domain"/>
    <property type="match status" value="1"/>
</dbReference>
<proteinExistence type="inferred from homology"/>
<keyword evidence="6 10" id="KW-0378">Hydrolase</keyword>
<dbReference type="eggNOG" id="COG0265">
    <property type="taxonomic scope" value="Bacteria"/>
</dbReference>
<dbReference type="Proteomes" id="UP000002743">
    <property type="component" value="Chromosome"/>
</dbReference>
<dbReference type="GO" id="GO:0008236">
    <property type="term" value="F:serine-type peptidase activity"/>
    <property type="evidence" value="ECO:0007669"/>
    <property type="project" value="UniProtKB-KW"/>
</dbReference>
<dbReference type="GO" id="GO:0006508">
    <property type="term" value="P:proteolysis"/>
    <property type="evidence" value="ECO:0007669"/>
    <property type="project" value="UniProtKB-KW"/>
</dbReference>
<dbReference type="InterPro" id="IPR008256">
    <property type="entry name" value="Peptidase_S1B"/>
</dbReference>
<reference evidence="11 12" key="2">
    <citation type="journal article" date="2011" name="J. Bacteriol.">
        <title>Genomes of three methylotrophs from a single niche uncover genetic and metabolic divergence of Methylophilaceae.</title>
        <authorList>
            <person name="Lapidus A."/>
            <person name="Clum A."/>
            <person name="Labutti K."/>
            <person name="Kaluzhnaya M.G."/>
            <person name="Lim S."/>
            <person name="Beck D.A."/>
            <person name="Glavina Del Rio T."/>
            <person name="Nolan M."/>
            <person name="Mavromatis K."/>
            <person name="Huntemann M."/>
            <person name="Lucas S."/>
            <person name="Lidstrom M.E."/>
            <person name="Ivanova N."/>
            <person name="Chistoserdova L."/>
        </authorList>
    </citation>
    <scope>NUCLEOTIDE SEQUENCE [LARGE SCALE GENOMIC DNA]</scope>
    <source>
        <strain evidence="11 12">SIP3-4</strain>
    </source>
</reference>
<dbReference type="SUPFAM" id="SSF48452">
    <property type="entry name" value="TPR-like"/>
    <property type="match status" value="1"/>
</dbReference>
<evidence type="ECO:0000256" key="1">
    <source>
        <dbReference type="ARBA" id="ARBA00004613"/>
    </source>
</evidence>
<evidence type="ECO:0000256" key="3">
    <source>
        <dbReference type="ARBA" id="ARBA00022670"/>
    </source>
</evidence>
<dbReference type="HOGENOM" id="CLU_069796_0_0_4"/>
<keyword evidence="4 10" id="KW-0732">Signal</keyword>
<keyword evidence="8 10" id="KW-0720">Serine protease</keyword>
<dbReference type="GO" id="GO:0005576">
    <property type="term" value="C:extracellular region"/>
    <property type="evidence" value="ECO:0007669"/>
    <property type="project" value="UniProtKB-SubCell"/>
</dbReference>
<evidence type="ECO:0000256" key="4">
    <source>
        <dbReference type="ARBA" id="ARBA00022729"/>
    </source>
</evidence>
<comment type="similarity">
    <text evidence="2 10">Belongs to the peptidase S1B family.</text>
</comment>
<dbReference type="InterPro" id="IPR013105">
    <property type="entry name" value="TPR_2"/>
</dbReference>
<dbReference type="InterPro" id="IPR011990">
    <property type="entry name" value="TPR-like_helical_dom_sf"/>
</dbReference>
<reference evidence="12" key="1">
    <citation type="submission" date="2009-07" db="EMBL/GenBank/DDBJ databases">
        <title>Complete sequence of chromosome of Methylovorus sp. SIP3-4.</title>
        <authorList>
            <person name="Lucas S."/>
            <person name="Copeland A."/>
            <person name="Lapidus A."/>
            <person name="Glavina del Rio T."/>
            <person name="Tice H."/>
            <person name="Bruce D."/>
            <person name="Goodwin L."/>
            <person name="Pitluck S."/>
            <person name="Clum A."/>
            <person name="Larimer F."/>
            <person name="Land M."/>
            <person name="Hauser L."/>
            <person name="Kyrpides N."/>
            <person name="Mikhailova N."/>
            <person name="Kayluzhnaya M."/>
            <person name="Chistoserdova L."/>
        </authorList>
    </citation>
    <scope>NUCLEOTIDE SEQUENCE [LARGE SCALE GENOMIC DNA]</scope>
    <source>
        <strain evidence="12">SIP3-4</strain>
    </source>
</reference>
<protein>
    <recommendedName>
        <fullName evidence="10">Serine protease</fullName>
        <ecNumber evidence="10">3.4.21.-</ecNumber>
    </recommendedName>
</protein>
<dbReference type="AlphaFoldDB" id="C6XD83"/>
<dbReference type="InterPro" id="IPR009003">
    <property type="entry name" value="Peptidase_S1_PA"/>
</dbReference>
<evidence type="ECO:0000313" key="11">
    <source>
        <dbReference type="EMBL" id="ACT50508.1"/>
    </source>
</evidence>
<dbReference type="eggNOG" id="COG0457">
    <property type="taxonomic scope" value="Bacteria"/>
</dbReference>
<gene>
    <name evidence="11" type="ordered locus">Msip34_1262</name>
</gene>
<evidence type="ECO:0000256" key="6">
    <source>
        <dbReference type="ARBA" id="ARBA00022801"/>
    </source>
</evidence>
<dbReference type="Pfam" id="PF13365">
    <property type="entry name" value="Trypsin_2"/>
    <property type="match status" value="1"/>
</dbReference>
<name>C6XD83_METGS</name>
<comment type="subcellular location">
    <subcellularLocation>
        <location evidence="1">Secreted</location>
    </subcellularLocation>
</comment>
<keyword evidence="3 10" id="KW-0645">Protease</keyword>
<dbReference type="InterPro" id="IPR043504">
    <property type="entry name" value="Peptidase_S1_PA_chymotrypsin"/>
</dbReference>
<dbReference type="EMBL" id="CP001674">
    <property type="protein sequence ID" value="ACT50508.1"/>
    <property type="molecule type" value="Genomic_DNA"/>
</dbReference>
<dbReference type="PANTHER" id="PTHR43019:SF23">
    <property type="entry name" value="PROTEASE DO-LIKE 5, CHLOROPLASTIC"/>
    <property type="match status" value="1"/>
</dbReference>
<dbReference type="EC" id="3.4.21.-" evidence="10"/>
<sequence precursor="true">MRYLLPLLTALSLIPTAHAFDRAKLMDSFFSIVMIRGYNQNGSLAYGSGVIVAPNKVLTNCHIFRQTKEPWISRGEDTYTIASIQADRWHDLCLITTDNLPFKPATLGKASDMKKGEEVIAIGHSSGSPAPVTSLGTVKSAYPLDDGIILRSTARFALGASGSGLFNEEGQLVGINTFKTIGRVAYFYAVPIEWLDKVAQQPAESVMQITGKAFWEEEEDTKPYFLRIAVPELQEDWLKLEQIAQSWAKAEPNNTEAWYELGWAEEKLARTEEAEKHYRKSLALDANNTDALFRIGVIANDKGDKQEVHKISVALLNLDKNIAEEFGNTVGCKLEC</sequence>
<dbReference type="Gene3D" id="2.40.10.10">
    <property type="entry name" value="Trypsin-like serine proteases"/>
    <property type="match status" value="2"/>
</dbReference>
<dbReference type="RefSeq" id="WP_015829995.1">
    <property type="nucleotide sequence ID" value="NC_012969.1"/>
</dbReference>
<keyword evidence="12" id="KW-1185">Reference proteome</keyword>
<evidence type="ECO:0000313" key="12">
    <source>
        <dbReference type="Proteomes" id="UP000002743"/>
    </source>
</evidence>
<dbReference type="OrthoDB" id="8559597at2"/>
<evidence type="ECO:0000256" key="5">
    <source>
        <dbReference type="ARBA" id="ARBA00022737"/>
    </source>
</evidence>
<evidence type="ECO:0000256" key="8">
    <source>
        <dbReference type="ARBA" id="ARBA00022825"/>
    </source>
</evidence>
<organism evidence="11 12">
    <name type="scientific">Methylovorus glucosotrophus (strain SIP3-4)</name>
    <dbReference type="NCBI Taxonomy" id="582744"/>
    <lineage>
        <taxon>Bacteria</taxon>
        <taxon>Pseudomonadati</taxon>
        <taxon>Pseudomonadota</taxon>
        <taxon>Betaproteobacteria</taxon>
        <taxon>Nitrosomonadales</taxon>
        <taxon>Methylophilaceae</taxon>
        <taxon>Methylovorus</taxon>
    </lineage>
</organism>
<dbReference type="SUPFAM" id="SSF50494">
    <property type="entry name" value="Trypsin-like serine proteases"/>
    <property type="match status" value="1"/>
</dbReference>
<dbReference type="KEGG" id="mei:Msip34_1262"/>
<feature type="repeat" description="TPR" evidence="9">
    <location>
        <begin position="255"/>
        <end position="288"/>
    </location>
</feature>
<dbReference type="PRINTS" id="PR00839">
    <property type="entry name" value="V8PROTEASE"/>
</dbReference>
<dbReference type="PROSITE" id="PS50005">
    <property type="entry name" value="TPR"/>
    <property type="match status" value="1"/>
</dbReference>
<evidence type="ECO:0000256" key="10">
    <source>
        <dbReference type="RuleBase" id="RU004296"/>
    </source>
</evidence>
<dbReference type="Pfam" id="PF07719">
    <property type="entry name" value="TPR_2"/>
    <property type="match status" value="1"/>
</dbReference>
<feature type="signal peptide" evidence="10">
    <location>
        <begin position="1"/>
        <end position="19"/>
    </location>
</feature>
<feature type="chain" id="PRO_5006991108" description="Serine protease" evidence="10">
    <location>
        <begin position="20"/>
        <end position="336"/>
    </location>
</feature>